<organism evidence="5 6">
    <name type="scientific">Cellvibrio zantedeschiae</name>
    <dbReference type="NCBI Taxonomy" id="1237077"/>
    <lineage>
        <taxon>Bacteria</taxon>
        <taxon>Pseudomonadati</taxon>
        <taxon>Pseudomonadota</taxon>
        <taxon>Gammaproteobacteria</taxon>
        <taxon>Cellvibrionales</taxon>
        <taxon>Cellvibrionaceae</taxon>
        <taxon>Cellvibrio</taxon>
    </lineage>
</organism>
<protein>
    <recommendedName>
        <fullName evidence="4">SGNH hydrolase-type esterase domain-containing protein</fullName>
    </recommendedName>
</protein>
<dbReference type="InterPro" id="IPR037459">
    <property type="entry name" value="RhgT-like"/>
</dbReference>
<name>A0ABQ3BAV2_9GAMM</name>
<comment type="similarity">
    <text evidence="1">Belongs to the 'GDSL' lipolytic enzyme family.</text>
</comment>
<sequence length="266" mass="30156">MTNRIFLLLIFFSALLSLQACSNLPQKSVTHLYIASDSTATDYSTEPDYGTKRYPQMGWGQVFQPLFTAESLPRLKNLHVGNTVEVVPKAKGGRSTRSFFEEGRWREIYEALQPGDLVLIQFGHNDQSKEKVDRYTPIDGYKQYLRLYVEQVRAKKARPILITSVNRNYPWVDGKLQNSHGDYPQAVKDIAAEMKVDLIDLTQISIDHFTAKGEAYVTGKYFMNLPEGKFEGYPKGLKDNTHFQPEGAEAVAKLVFEALTKLPAKP</sequence>
<dbReference type="InterPro" id="IPR036514">
    <property type="entry name" value="SGNH_hydro_sf"/>
</dbReference>
<keyword evidence="2" id="KW-0378">Hydrolase</keyword>
<reference evidence="6" key="1">
    <citation type="journal article" date="2019" name="Int. J. Syst. Evol. Microbiol.">
        <title>The Global Catalogue of Microorganisms (GCM) 10K type strain sequencing project: providing services to taxonomists for standard genome sequencing and annotation.</title>
        <authorList>
            <consortium name="The Broad Institute Genomics Platform"/>
            <consortium name="The Broad Institute Genome Sequencing Center for Infectious Disease"/>
            <person name="Wu L."/>
            <person name="Ma J."/>
        </authorList>
    </citation>
    <scope>NUCLEOTIDE SEQUENCE [LARGE SCALE GENOMIC DNA]</scope>
    <source>
        <strain evidence="6">KCTC 32239</strain>
    </source>
</reference>
<gene>
    <name evidence="5" type="ORF">GCM10011613_36210</name>
</gene>
<evidence type="ECO:0000256" key="3">
    <source>
        <dbReference type="SAM" id="SignalP"/>
    </source>
</evidence>
<dbReference type="InterPro" id="IPR013830">
    <property type="entry name" value="SGNH_hydro"/>
</dbReference>
<dbReference type="SUPFAM" id="SSF52266">
    <property type="entry name" value="SGNH hydrolase"/>
    <property type="match status" value="1"/>
</dbReference>
<dbReference type="PANTHER" id="PTHR43695">
    <property type="entry name" value="PUTATIVE (AFU_ORTHOLOGUE AFUA_2G17250)-RELATED"/>
    <property type="match status" value="1"/>
</dbReference>
<dbReference type="CDD" id="cd01821">
    <property type="entry name" value="Rhamnogalacturan_acetylesterase_like"/>
    <property type="match status" value="1"/>
</dbReference>
<dbReference type="PANTHER" id="PTHR43695:SF1">
    <property type="entry name" value="RHAMNOGALACTURONAN ACETYLESTERASE"/>
    <property type="match status" value="1"/>
</dbReference>
<keyword evidence="3" id="KW-0732">Signal</keyword>
<evidence type="ECO:0000256" key="1">
    <source>
        <dbReference type="ARBA" id="ARBA00008668"/>
    </source>
</evidence>
<keyword evidence="6" id="KW-1185">Reference proteome</keyword>
<dbReference type="RefSeq" id="WP_189421266.1">
    <property type="nucleotide sequence ID" value="NZ_BMYZ01000005.1"/>
</dbReference>
<comment type="caution">
    <text evidence="5">The sequence shown here is derived from an EMBL/GenBank/DDBJ whole genome shotgun (WGS) entry which is preliminary data.</text>
</comment>
<feature type="chain" id="PRO_5045473949" description="SGNH hydrolase-type esterase domain-containing protein" evidence="3">
    <location>
        <begin position="23"/>
        <end position="266"/>
    </location>
</feature>
<dbReference type="PROSITE" id="PS51257">
    <property type="entry name" value="PROKAR_LIPOPROTEIN"/>
    <property type="match status" value="1"/>
</dbReference>
<evidence type="ECO:0000313" key="6">
    <source>
        <dbReference type="Proteomes" id="UP000619761"/>
    </source>
</evidence>
<dbReference type="Proteomes" id="UP000619761">
    <property type="component" value="Unassembled WGS sequence"/>
</dbReference>
<dbReference type="Gene3D" id="3.40.50.1110">
    <property type="entry name" value="SGNH hydrolase"/>
    <property type="match status" value="1"/>
</dbReference>
<feature type="domain" description="SGNH hydrolase-type esterase" evidence="4">
    <location>
        <begin position="74"/>
        <end position="249"/>
    </location>
</feature>
<evidence type="ECO:0000313" key="5">
    <source>
        <dbReference type="EMBL" id="GGY87943.1"/>
    </source>
</evidence>
<proteinExistence type="inferred from homology"/>
<evidence type="ECO:0000259" key="4">
    <source>
        <dbReference type="Pfam" id="PF13472"/>
    </source>
</evidence>
<dbReference type="Pfam" id="PF13472">
    <property type="entry name" value="Lipase_GDSL_2"/>
    <property type="match status" value="1"/>
</dbReference>
<feature type="signal peptide" evidence="3">
    <location>
        <begin position="1"/>
        <end position="22"/>
    </location>
</feature>
<accession>A0ABQ3BAV2</accession>
<dbReference type="EMBL" id="BMYZ01000005">
    <property type="protein sequence ID" value="GGY87943.1"/>
    <property type="molecule type" value="Genomic_DNA"/>
</dbReference>
<evidence type="ECO:0000256" key="2">
    <source>
        <dbReference type="ARBA" id="ARBA00022801"/>
    </source>
</evidence>